<evidence type="ECO:0008006" key="3">
    <source>
        <dbReference type="Google" id="ProtNLM"/>
    </source>
</evidence>
<dbReference type="Proteomes" id="UP001151760">
    <property type="component" value="Unassembled WGS sequence"/>
</dbReference>
<protein>
    <recommendedName>
        <fullName evidence="3">Reverse transcriptase domain-containing protein</fullName>
    </recommendedName>
</protein>
<reference evidence="1" key="1">
    <citation type="journal article" date="2022" name="Int. J. Mol. Sci.">
        <title>Draft Genome of Tanacetum Coccineum: Genomic Comparison of Closely Related Tanacetum-Family Plants.</title>
        <authorList>
            <person name="Yamashiro T."/>
            <person name="Shiraishi A."/>
            <person name="Nakayama K."/>
            <person name="Satake H."/>
        </authorList>
    </citation>
    <scope>NUCLEOTIDE SEQUENCE</scope>
</reference>
<evidence type="ECO:0000313" key="1">
    <source>
        <dbReference type="EMBL" id="GJT85474.1"/>
    </source>
</evidence>
<name>A0ABQ5HD16_9ASTR</name>
<reference evidence="1" key="2">
    <citation type="submission" date="2022-01" db="EMBL/GenBank/DDBJ databases">
        <authorList>
            <person name="Yamashiro T."/>
            <person name="Shiraishi A."/>
            <person name="Satake H."/>
            <person name="Nakayama K."/>
        </authorList>
    </citation>
    <scope>NUCLEOTIDE SEQUENCE</scope>
</reference>
<accession>A0ABQ5HD16</accession>
<proteinExistence type="predicted"/>
<dbReference type="EMBL" id="BQNB010019455">
    <property type="protein sequence ID" value="GJT85474.1"/>
    <property type="molecule type" value="Genomic_DNA"/>
</dbReference>
<organism evidence="1 2">
    <name type="scientific">Tanacetum coccineum</name>
    <dbReference type="NCBI Taxonomy" id="301880"/>
    <lineage>
        <taxon>Eukaryota</taxon>
        <taxon>Viridiplantae</taxon>
        <taxon>Streptophyta</taxon>
        <taxon>Embryophyta</taxon>
        <taxon>Tracheophyta</taxon>
        <taxon>Spermatophyta</taxon>
        <taxon>Magnoliopsida</taxon>
        <taxon>eudicotyledons</taxon>
        <taxon>Gunneridae</taxon>
        <taxon>Pentapetalae</taxon>
        <taxon>asterids</taxon>
        <taxon>campanulids</taxon>
        <taxon>Asterales</taxon>
        <taxon>Asteraceae</taxon>
        <taxon>Asteroideae</taxon>
        <taxon>Anthemideae</taxon>
        <taxon>Anthemidinae</taxon>
        <taxon>Tanacetum</taxon>
    </lineage>
</organism>
<keyword evidence="2" id="KW-1185">Reference proteome</keyword>
<evidence type="ECO:0000313" key="2">
    <source>
        <dbReference type="Proteomes" id="UP001151760"/>
    </source>
</evidence>
<comment type="caution">
    <text evidence="1">The sequence shown here is derived from an EMBL/GenBank/DDBJ whole genome shotgun (WGS) entry which is preliminary data.</text>
</comment>
<sequence>MVNRYEEETPNRYQEMKLAEIGMPSLRCTKVDKILKDEALPLNLDMLEEKRERAVIREAKSKTNMEKYYNTKVRNTTFKPGDFLYSNNEVSHAKEGGKLDPKKEGPYEVVEALVKGAYKIQNGRGDILLQT</sequence>
<gene>
    <name evidence="1" type="ORF">Tco_1067191</name>
</gene>